<protein>
    <submittedName>
        <fullName evidence="1">Uncharacterized protein</fullName>
    </submittedName>
</protein>
<accession>A0A1Y2HIB8</accession>
<evidence type="ECO:0000313" key="2">
    <source>
        <dbReference type="Proteomes" id="UP000193411"/>
    </source>
</evidence>
<proteinExistence type="predicted"/>
<evidence type="ECO:0000313" key="1">
    <source>
        <dbReference type="EMBL" id="ORZ34305.1"/>
    </source>
</evidence>
<organism evidence="1 2">
    <name type="scientific">Catenaria anguillulae PL171</name>
    <dbReference type="NCBI Taxonomy" id="765915"/>
    <lineage>
        <taxon>Eukaryota</taxon>
        <taxon>Fungi</taxon>
        <taxon>Fungi incertae sedis</taxon>
        <taxon>Blastocladiomycota</taxon>
        <taxon>Blastocladiomycetes</taxon>
        <taxon>Blastocladiales</taxon>
        <taxon>Catenariaceae</taxon>
        <taxon>Catenaria</taxon>
    </lineage>
</organism>
<name>A0A1Y2HIB8_9FUNG</name>
<keyword evidence="2" id="KW-1185">Reference proteome</keyword>
<reference evidence="1 2" key="1">
    <citation type="submission" date="2016-07" db="EMBL/GenBank/DDBJ databases">
        <title>Pervasive Adenine N6-methylation of Active Genes in Fungi.</title>
        <authorList>
            <consortium name="DOE Joint Genome Institute"/>
            <person name="Mondo S.J."/>
            <person name="Dannebaum R.O."/>
            <person name="Kuo R.C."/>
            <person name="Labutti K."/>
            <person name="Haridas S."/>
            <person name="Kuo A."/>
            <person name="Salamov A."/>
            <person name="Ahrendt S.R."/>
            <person name="Lipzen A."/>
            <person name="Sullivan W."/>
            <person name="Andreopoulos W.B."/>
            <person name="Clum A."/>
            <person name="Lindquist E."/>
            <person name="Daum C."/>
            <person name="Ramamoorthy G.K."/>
            <person name="Gryganskyi A."/>
            <person name="Culley D."/>
            <person name="Magnuson J.K."/>
            <person name="James T.Y."/>
            <person name="O'Malley M.A."/>
            <person name="Stajich J.E."/>
            <person name="Spatafora J.W."/>
            <person name="Visel A."/>
            <person name="Grigoriev I.V."/>
        </authorList>
    </citation>
    <scope>NUCLEOTIDE SEQUENCE [LARGE SCALE GENOMIC DNA]</scope>
    <source>
        <strain evidence="1 2">PL171</strain>
    </source>
</reference>
<dbReference type="AlphaFoldDB" id="A0A1Y2HIB8"/>
<dbReference type="EMBL" id="MCFL01000029">
    <property type="protein sequence ID" value="ORZ34305.1"/>
    <property type="molecule type" value="Genomic_DNA"/>
</dbReference>
<dbReference type="Proteomes" id="UP000193411">
    <property type="component" value="Unassembled WGS sequence"/>
</dbReference>
<sequence>MNNSELSRLRLRRSMRSMRLALRWVSLSAVAAAAQRGICDLLARRKSTSRRGMRSEYRRTFCVADDRPLPMMRLADASMGWLAYSCKNLMSVDLPCCEVPMIGATTVTFLVAAVAGKGTEVTVTDVAGPPARLLRKN</sequence>
<comment type="caution">
    <text evidence="1">The sequence shown here is derived from an EMBL/GenBank/DDBJ whole genome shotgun (WGS) entry which is preliminary data.</text>
</comment>
<gene>
    <name evidence="1" type="ORF">BCR44DRAFT_1436415</name>
</gene>